<gene>
    <name evidence="8" type="primary">tsr_4</name>
    <name evidence="8" type="ORF">TRP8649_04108</name>
</gene>
<name>A0A238JH16_9RHOB</name>
<dbReference type="FunFam" id="1.10.287.950:FF:000001">
    <property type="entry name" value="Methyl-accepting chemotaxis sensory transducer"/>
    <property type="match status" value="1"/>
</dbReference>
<dbReference type="PANTHER" id="PTHR43531:SF11">
    <property type="entry name" value="METHYL-ACCEPTING CHEMOTAXIS PROTEIN 3"/>
    <property type="match status" value="1"/>
</dbReference>
<evidence type="ECO:0000256" key="2">
    <source>
        <dbReference type="ARBA" id="ARBA00022500"/>
    </source>
</evidence>
<protein>
    <submittedName>
        <fullName evidence="8">Methyl-accepting chemotaxis protein I</fullName>
    </submittedName>
</protein>
<dbReference type="Proteomes" id="UP000225972">
    <property type="component" value="Unassembled WGS sequence"/>
</dbReference>
<feature type="transmembrane region" description="Helical" evidence="6">
    <location>
        <begin position="66"/>
        <end position="86"/>
    </location>
</feature>
<dbReference type="SMART" id="SM00283">
    <property type="entry name" value="MA"/>
    <property type="match status" value="1"/>
</dbReference>
<proteinExistence type="inferred from homology"/>
<dbReference type="Gene3D" id="1.10.287.950">
    <property type="entry name" value="Methyl-accepting chemotaxis protein"/>
    <property type="match status" value="1"/>
</dbReference>
<dbReference type="AlphaFoldDB" id="A0A238JH16"/>
<dbReference type="GO" id="GO:0016020">
    <property type="term" value="C:membrane"/>
    <property type="evidence" value="ECO:0007669"/>
    <property type="project" value="UniProtKB-SubCell"/>
</dbReference>
<dbReference type="PROSITE" id="PS50111">
    <property type="entry name" value="CHEMOTAXIS_TRANSDUC_2"/>
    <property type="match status" value="1"/>
</dbReference>
<dbReference type="PRINTS" id="PR00260">
    <property type="entry name" value="CHEMTRNSDUCR"/>
</dbReference>
<keyword evidence="6" id="KW-1133">Transmembrane helix</keyword>
<dbReference type="OrthoDB" id="354287at2"/>
<dbReference type="CDD" id="cd11386">
    <property type="entry name" value="MCP_signal"/>
    <property type="match status" value="1"/>
</dbReference>
<keyword evidence="4" id="KW-0807">Transducer</keyword>
<organism evidence="8 9">
    <name type="scientific">Pelagimonas phthalicica</name>
    <dbReference type="NCBI Taxonomy" id="1037362"/>
    <lineage>
        <taxon>Bacteria</taxon>
        <taxon>Pseudomonadati</taxon>
        <taxon>Pseudomonadota</taxon>
        <taxon>Alphaproteobacteria</taxon>
        <taxon>Rhodobacterales</taxon>
        <taxon>Roseobacteraceae</taxon>
        <taxon>Pelagimonas</taxon>
    </lineage>
</organism>
<evidence type="ECO:0000313" key="8">
    <source>
        <dbReference type="EMBL" id="SMX29968.1"/>
    </source>
</evidence>
<dbReference type="GO" id="GO:0006935">
    <property type="term" value="P:chemotaxis"/>
    <property type="evidence" value="ECO:0007669"/>
    <property type="project" value="UniProtKB-KW"/>
</dbReference>
<keyword evidence="6" id="KW-0812">Transmembrane</keyword>
<keyword evidence="2" id="KW-0145">Chemotaxis</keyword>
<feature type="domain" description="Methyl-accepting transducer" evidence="7">
    <location>
        <begin position="261"/>
        <end position="490"/>
    </location>
</feature>
<dbReference type="InterPro" id="IPR004090">
    <property type="entry name" value="Chemotax_Me-accpt_rcpt"/>
</dbReference>
<dbReference type="SUPFAM" id="SSF58104">
    <property type="entry name" value="Methyl-accepting chemotaxis protein (MCP) signaling domain"/>
    <property type="match status" value="1"/>
</dbReference>
<reference evidence="9" key="1">
    <citation type="submission" date="2017-05" db="EMBL/GenBank/DDBJ databases">
        <authorList>
            <person name="Rodrigo-Torres L."/>
            <person name="Arahal R. D."/>
            <person name="Lucena T."/>
        </authorList>
    </citation>
    <scope>NUCLEOTIDE SEQUENCE [LARGE SCALE GENOMIC DNA]</scope>
    <source>
        <strain evidence="9">CECT 8649</strain>
    </source>
</reference>
<evidence type="ECO:0000259" key="7">
    <source>
        <dbReference type="PROSITE" id="PS50111"/>
    </source>
</evidence>
<feature type="coiled-coil region" evidence="5">
    <location>
        <begin position="280"/>
        <end position="317"/>
    </location>
</feature>
<keyword evidence="9" id="KW-1185">Reference proteome</keyword>
<evidence type="ECO:0000256" key="1">
    <source>
        <dbReference type="ARBA" id="ARBA00004370"/>
    </source>
</evidence>
<dbReference type="GO" id="GO:0007165">
    <property type="term" value="P:signal transduction"/>
    <property type="evidence" value="ECO:0007669"/>
    <property type="project" value="UniProtKB-KW"/>
</dbReference>
<comment type="similarity">
    <text evidence="3">Belongs to the methyl-accepting chemotaxis (MCP) protein family.</text>
</comment>
<dbReference type="GO" id="GO:0004888">
    <property type="term" value="F:transmembrane signaling receptor activity"/>
    <property type="evidence" value="ECO:0007669"/>
    <property type="project" value="InterPro"/>
</dbReference>
<evidence type="ECO:0000256" key="4">
    <source>
        <dbReference type="PROSITE-ProRule" id="PRU00284"/>
    </source>
</evidence>
<evidence type="ECO:0000313" key="9">
    <source>
        <dbReference type="Proteomes" id="UP000225972"/>
    </source>
</evidence>
<comment type="subcellular location">
    <subcellularLocation>
        <location evidence="1">Membrane</location>
    </subcellularLocation>
</comment>
<feature type="transmembrane region" description="Helical" evidence="6">
    <location>
        <begin position="43"/>
        <end position="60"/>
    </location>
</feature>
<dbReference type="PANTHER" id="PTHR43531">
    <property type="entry name" value="PROTEIN ICFG"/>
    <property type="match status" value="1"/>
</dbReference>
<keyword evidence="5" id="KW-0175">Coiled coil</keyword>
<keyword evidence="6" id="KW-0472">Membrane</keyword>
<evidence type="ECO:0000256" key="3">
    <source>
        <dbReference type="ARBA" id="ARBA00029447"/>
    </source>
</evidence>
<sequence>MLANNITGSSGNANLKLQIFASLTMAPWPTLVSLFLNPVIPWWTLAVASLATVLLTLSSVRMSATIAPFVISFALVAHCVLLTISLTGHDWQLDSHMLFFAAIAIASTLYNIPALLFSAAVIAVHHLSLSFLVPTLVYPDGGTLANLGRTVVHAVIVVMETSVLLLNILGKKAADKEAEDQRRQAMEQAELAQDAQMAAMDSQKQTEEIVDIISGKLARLAEGDLTCQIGDGFPQSHAKLQTDFNQAVQILHDAMGDVIAVAQGIHRGSGAIAQASDQLSTRTESQAATLEQAAAALEELTNNVRSAAERTKSVEESVQSAKVGAEHSGEVVQNAVEAMTQIENSASHINQIIGVIDNIAFQTNLLALNAGVEAARAGEAGNGFAVVASEVRALAQQSAESAKEIKTLIGNSTEQVDQGVELVGRAGIALADIAKQINQVSILIGDISASTHQQSSSLNEINAGVSNLDHVTQKNAAMVQDSNSSSHMLDRDARRLTELVGRFTIDTGAELKASTG</sequence>
<dbReference type="InterPro" id="IPR004089">
    <property type="entry name" value="MCPsignal_dom"/>
</dbReference>
<dbReference type="InterPro" id="IPR051310">
    <property type="entry name" value="MCP_chemotaxis"/>
</dbReference>
<evidence type="ECO:0000256" key="5">
    <source>
        <dbReference type="SAM" id="Coils"/>
    </source>
</evidence>
<dbReference type="EMBL" id="FXXP01000003">
    <property type="protein sequence ID" value="SMX29968.1"/>
    <property type="molecule type" value="Genomic_DNA"/>
</dbReference>
<dbReference type="Pfam" id="PF00015">
    <property type="entry name" value="MCPsignal"/>
    <property type="match status" value="1"/>
</dbReference>
<evidence type="ECO:0000256" key="6">
    <source>
        <dbReference type="SAM" id="Phobius"/>
    </source>
</evidence>
<accession>A0A238JH16</accession>
<feature type="transmembrane region" description="Helical" evidence="6">
    <location>
        <begin position="98"/>
        <end position="127"/>
    </location>
</feature>